<evidence type="ECO:0000256" key="1">
    <source>
        <dbReference type="SAM" id="MobiDB-lite"/>
    </source>
</evidence>
<evidence type="ECO:0000313" key="2">
    <source>
        <dbReference type="EMBL" id="CAG6733624.1"/>
    </source>
</evidence>
<feature type="region of interest" description="Disordered" evidence="1">
    <location>
        <begin position="1"/>
        <end position="20"/>
    </location>
</feature>
<evidence type="ECO:0008006" key="3">
    <source>
        <dbReference type="Google" id="ProtNLM"/>
    </source>
</evidence>
<dbReference type="EMBL" id="HBUF01390414">
    <property type="protein sequence ID" value="CAG6733624.1"/>
    <property type="molecule type" value="Transcribed_RNA"/>
</dbReference>
<sequence>MTEAGEGGGGNKPPDTGGGEKKILLYNEQAEYDNYRVVVQSRRASDNSIPFISNQKVGMMIHDTVSEKKDVYHVVRLNRSKLLVTCSSAKTANEIVKAEKIRHCYDPFIPYNYVNRVGIIRDIDEEFDDEQLREAVDAKQFKVVSVQRLNRRVVDDQNVVKYVKSRSVKIVFEGKEIPSHVYLYYCRIECEPFIQKVVQCFKCAKFGHTTKFCRNHSLCKQCFVVLENNHVCSESNQVKCVNCGGLHKPRDDSCPELARQKNIKMLMSTRCMLFQEADKVVPANKSTYSVRVNNSFSVLNELSHFPGIDDGCGSSQDTQIRKYVDPPLPYKSSVNQRTKVFKSTAIQKNLVNARRYNILKMLCRRMLVRSKGNHHQISLPQ</sequence>
<protein>
    <recommendedName>
        <fullName evidence="3">CCHC-type domain-containing protein</fullName>
    </recommendedName>
</protein>
<proteinExistence type="predicted"/>
<feature type="compositionally biased region" description="Gly residues" evidence="1">
    <location>
        <begin position="1"/>
        <end position="11"/>
    </location>
</feature>
<reference evidence="2" key="1">
    <citation type="submission" date="2021-05" db="EMBL/GenBank/DDBJ databases">
        <authorList>
            <person name="Alioto T."/>
            <person name="Alioto T."/>
            <person name="Gomez Garrido J."/>
        </authorList>
    </citation>
    <scope>NUCLEOTIDE SEQUENCE</scope>
</reference>
<name>A0A8D8YRA4_9HEMI</name>
<organism evidence="2">
    <name type="scientific">Cacopsylla melanoneura</name>
    <dbReference type="NCBI Taxonomy" id="428564"/>
    <lineage>
        <taxon>Eukaryota</taxon>
        <taxon>Metazoa</taxon>
        <taxon>Ecdysozoa</taxon>
        <taxon>Arthropoda</taxon>
        <taxon>Hexapoda</taxon>
        <taxon>Insecta</taxon>
        <taxon>Pterygota</taxon>
        <taxon>Neoptera</taxon>
        <taxon>Paraneoptera</taxon>
        <taxon>Hemiptera</taxon>
        <taxon>Sternorrhyncha</taxon>
        <taxon>Psylloidea</taxon>
        <taxon>Psyllidae</taxon>
        <taxon>Psyllinae</taxon>
        <taxon>Cacopsylla</taxon>
    </lineage>
</organism>
<accession>A0A8D8YRA4</accession>
<dbReference type="AlphaFoldDB" id="A0A8D8YRA4"/>